<comment type="caution">
    <text evidence="1">The sequence shown here is derived from an EMBL/GenBank/DDBJ whole genome shotgun (WGS) entry which is preliminary data.</text>
</comment>
<dbReference type="EMBL" id="VSSQ01029242">
    <property type="protein sequence ID" value="MPM79288.1"/>
    <property type="molecule type" value="Genomic_DNA"/>
</dbReference>
<organism evidence="1">
    <name type="scientific">bioreactor metagenome</name>
    <dbReference type="NCBI Taxonomy" id="1076179"/>
    <lineage>
        <taxon>unclassified sequences</taxon>
        <taxon>metagenomes</taxon>
        <taxon>ecological metagenomes</taxon>
    </lineage>
</organism>
<dbReference type="AlphaFoldDB" id="A0A645CQW0"/>
<proteinExistence type="predicted"/>
<evidence type="ECO:0000313" key="1">
    <source>
        <dbReference type="EMBL" id="MPM79288.1"/>
    </source>
</evidence>
<accession>A0A645CQW0</accession>
<gene>
    <name evidence="1" type="ORF">SDC9_126321</name>
</gene>
<protein>
    <recommendedName>
        <fullName evidence="2">Glycosyl hydrolase family 36 C-terminal domain-containing protein</fullName>
    </recommendedName>
</protein>
<reference evidence="1" key="1">
    <citation type="submission" date="2019-08" db="EMBL/GenBank/DDBJ databases">
        <authorList>
            <person name="Kucharzyk K."/>
            <person name="Murdoch R.W."/>
            <person name="Higgins S."/>
            <person name="Loffler F."/>
        </authorList>
    </citation>
    <scope>NUCLEOTIDE SEQUENCE</scope>
</reference>
<sequence length="117" mass="13555">MPWVRKINMEYKKVRPFMSCDFYPHTLSPLDNSNWCISQYNRPENGDGMILAFRRPLSVCPQAEINLGGIDKDKTYIFTSEDTNEVVEISGETLTAEPYILSLPQKRTSLLIFYKVK</sequence>
<name>A0A645CQW0_9ZZZZ</name>
<evidence type="ECO:0008006" key="2">
    <source>
        <dbReference type="Google" id="ProtNLM"/>
    </source>
</evidence>